<evidence type="ECO:0000313" key="2">
    <source>
        <dbReference type="Proteomes" id="UP000238358"/>
    </source>
</evidence>
<dbReference type="Proteomes" id="UP000238358">
    <property type="component" value="Chromosome"/>
</dbReference>
<gene>
    <name evidence="1" type="ORF">C6Y28_10555</name>
</gene>
<sequence>MIKTECKSQYSEIRTITETFAGPANYFLQNGWVLLGMRSPHNSEMFEILLGSKKAYTPDELQELHQKSMDYLGSPDNDYA</sequence>
<name>A0A2S0M978_MEGEL</name>
<protein>
    <submittedName>
        <fullName evidence="1">Uncharacterized protein</fullName>
    </submittedName>
</protein>
<dbReference type="EMBL" id="CP027569">
    <property type="protein sequence ID" value="AVO28031.1"/>
    <property type="molecule type" value="Genomic_DNA"/>
</dbReference>
<accession>A0A2S0M978</accession>
<dbReference type="AlphaFoldDB" id="A0A2S0M978"/>
<reference evidence="1 2" key="1">
    <citation type="journal article" date="2018" name="Genome Announc.">
        <title>Complete genomes of two Megasphaera elsdenii strains, NCIMB 702410 and ATCC 25940.</title>
        <authorList>
            <person name="Hatmaker E.A."/>
            <person name="O'Dell K."/>
            <person name="Riley L.A."/>
            <person name="Klingeman D.M."/>
            <person name="Guss A.M."/>
        </authorList>
    </citation>
    <scope>NUCLEOTIDE SEQUENCE [LARGE SCALE GENOMIC DNA]</scope>
    <source>
        <strain evidence="1 2">NCIMB702410</strain>
    </source>
</reference>
<organism evidence="1 2">
    <name type="scientific">Megasphaera elsdenii</name>
    <dbReference type="NCBI Taxonomy" id="907"/>
    <lineage>
        <taxon>Bacteria</taxon>
        <taxon>Bacillati</taxon>
        <taxon>Bacillota</taxon>
        <taxon>Negativicutes</taxon>
        <taxon>Veillonellales</taxon>
        <taxon>Veillonellaceae</taxon>
        <taxon>Megasphaera</taxon>
    </lineage>
</organism>
<dbReference type="RefSeq" id="WP_027894634.1">
    <property type="nucleotide sequence ID" value="NZ_CALZUV010000007.1"/>
</dbReference>
<proteinExistence type="predicted"/>
<evidence type="ECO:0000313" key="1">
    <source>
        <dbReference type="EMBL" id="AVO28031.1"/>
    </source>
</evidence>